<evidence type="ECO:0000313" key="1">
    <source>
        <dbReference type="EMBL" id="QZE12877.1"/>
    </source>
</evidence>
<dbReference type="EMBL" id="CP081303">
    <property type="protein sequence ID" value="QZE12877.1"/>
    <property type="molecule type" value="Genomic_DNA"/>
</dbReference>
<sequence length="382" mass="42712">MKKVVFVTTVSQSLVFFNGACKVLQDSCDITMVSNFEGCTSIKNKKSVGEKYHIKFHRRINLLGDIISLFQLIILLVRLKPDMIHSMTPKAGLLSMVAGKFARVPIRIHTFTGLIFPTQTGFKRRILVLMDRITCMCATKIIPEGNGVKNDLLNSNITSKELRVVGNGNVSGIDTEFFSNCIFSDDLKNSLKCRYKISNDDIVLVFVGRLVGDKGVNELVESFVLLSKKHLNIKLLLVGPRELEDPISSSTISTINNSPNIIEVGWQKDIRPFLAISDIFVLPSYREGFPNAVLQAGSMGLPSIVTDINGCNEIIVHNENGVIVPAKSVDALSNACDKLINDLNLRSYLASNSRRMIITRFEQTFVRSEMRKMYEEQFEINN</sequence>
<protein>
    <submittedName>
        <fullName evidence="1">Glycosyltransferase family 4 protein</fullName>
    </submittedName>
</protein>
<reference evidence="1" key="1">
    <citation type="submission" date="2021-08" db="EMBL/GenBank/DDBJ databases">
        <title>Novel anaerobic bacterium isolated from sea squirt in East Sea, Republic of Korea.</title>
        <authorList>
            <person name="Nguyen T.H."/>
            <person name="Li Z."/>
            <person name="Lee Y.-J."/>
            <person name="Ko J."/>
            <person name="Kim S.-G."/>
        </authorList>
    </citation>
    <scope>NUCLEOTIDE SEQUENCE</scope>
    <source>
        <strain evidence="1">KCTC 25031</strain>
    </source>
</reference>
<accession>A0AC61NBM2</accession>
<organism evidence="1 2">
    <name type="scientific">Halosquirtibacter laminarini</name>
    <dbReference type="NCBI Taxonomy" id="3374600"/>
    <lineage>
        <taxon>Bacteria</taxon>
        <taxon>Pseudomonadati</taxon>
        <taxon>Bacteroidota</taxon>
        <taxon>Bacteroidia</taxon>
        <taxon>Marinilabiliales</taxon>
        <taxon>Prolixibacteraceae</taxon>
        <taxon>Halosquirtibacter</taxon>
    </lineage>
</organism>
<gene>
    <name evidence="1" type="ORF">K4L44_09780</name>
</gene>
<dbReference type="Proteomes" id="UP000826212">
    <property type="component" value="Chromosome"/>
</dbReference>
<evidence type="ECO:0000313" key="2">
    <source>
        <dbReference type="Proteomes" id="UP000826212"/>
    </source>
</evidence>
<keyword evidence="2" id="KW-1185">Reference proteome</keyword>
<name>A0AC61NBM2_9BACT</name>
<proteinExistence type="predicted"/>